<dbReference type="EMBL" id="HG994593">
    <property type="protein sequence ID" value="CAF2846631.1"/>
    <property type="molecule type" value="Genomic_DNA"/>
</dbReference>
<dbReference type="Pfam" id="PF17917">
    <property type="entry name" value="RT_RNaseH"/>
    <property type="match status" value="1"/>
</dbReference>
<dbReference type="GO" id="GO:0004519">
    <property type="term" value="F:endonuclease activity"/>
    <property type="evidence" value="ECO:0007669"/>
    <property type="project" value="UniProtKB-KW"/>
</dbReference>
<keyword evidence="3" id="KW-0540">Nuclease</keyword>
<evidence type="ECO:0000313" key="8">
    <source>
        <dbReference type="EMBL" id="CAF2846631.1"/>
    </source>
</evidence>
<dbReference type="PANTHER" id="PTHR37984">
    <property type="entry name" value="PROTEIN CBG26694"/>
    <property type="match status" value="1"/>
</dbReference>
<proteinExistence type="predicted"/>
<dbReference type="InterPro" id="IPR041373">
    <property type="entry name" value="RT_RNaseH"/>
</dbReference>
<keyword evidence="2" id="KW-0548">Nucleotidyltransferase</keyword>
<evidence type="ECO:0000256" key="3">
    <source>
        <dbReference type="ARBA" id="ARBA00022722"/>
    </source>
</evidence>
<dbReference type="AlphaFoldDB" id="A0A7R8CKM1"/>
<keyword evidence="5" id="KW-0378">Hydrolase</keyword>
<evidence type="ECO:0000256" key="2">
    <source>
        <dbReference type="ARBA" id="ARBA00022695"/>
    </source>
</evidence>
<evidence type="ECO:0000256" key="4">
    <source>
        <dbReference type="ARBA" id="ARBA00022759"/>
    </source>
</evidence>
<dbReference type="Proteomes" id="UP000675881">
    <property type="component" value="Chromosome 14"/>
</dbReference>
<evidence type="ECO:0000256" key="5">
    <source>
        <dbReference type="ARBA" id="ARBA00022801"/>
    </source>
</evidence>
<feature type="domain" description="Reverse transcriptase RNase H-like" evidence="7">
    <location>
        <begin position="3"/>
        <end position="91"/>
    </location>
</feature>
<name>A0A7R8CKM1_LEPSM</name>
<keyword evidence="6" id="KW-0695">RNA-directed DNA polymerase</keyword>
<evidence type="ECO:0000256" key="1">
    <source>
        <dbReference type="ARBA" id="ARBA00022679"/>
    </source>
</evidence>
<gene>
    <name evidence="8" type="ORF">LSAA_4563</name>
</gene>
<evidence type="ECO:0000313" key="9">
    <source>
        <dbReference type="Proteomes" id="UP000675881"/>
    </source>
</evidence>
<evidence type="ECO:0000259" key="7">
    <source>
        <dbReference type="Pfam" id="PF17917"/>
    </source>
</evidence>
<evidence type="ECO:0000256" key="6">
    <source>
        <dbReference type="ARBA" id="ARBA00022918"/>
    </source>
</evidence>
<accession>A0A7R8CKM1</accession>
<sequence length="136" mass="15939">MYLIQKNKDDWKLIECGSRFITETEALYAMVKLQLLVGVWALLKWHSYLFGRSEFMLITDHQPLVTIINKKTLDAGDNKRIQRLKRYLNPYDFKTVWKRGKDNCMADALSRSPVHKSNQGANDLTQDVYESINIKK</sequence>
<organism evidence="8 9">
    <name type="scientific">Lepeophtheirus salmonis</name>
    <name type="common">Salmon louse</name>
    <name type="synonym">Caligus salmonis</name>
    <dbReference type="NCBI Taxonomy" id="72036"/>
    <lineage>
        <taxon>Eukaryota</taxon>
        <taxon>Metazoa</taxon>
        <taxon>Ecdysozoa</taxon>
        <taxon>Arthropoda</taxon>
        <taxon>Crustacea</taxon>
        <taxon>Multicrustacea</taxon>
        <taxon>Hexanauplia</taxon>
        <taxon>Copepoda</taxon>
        <taxon>Siphonostomatoida</taxon>
        <taxon>Caligidae</taxon>
        <taxon>Lepeophtheirus</taxon>
    </lineage>
</organism>
<dbReference type="InterPro" id="IPR043502">
    <property type="entry name" value="DNA/RNA_pol_sf"/>
</dbReference>
<keyword evidence="9" id="KW-1185">Reference proteome</keyword>
<dbReference type="PANTHER" id="PTHR37984:SF5">
    <property type="entry name" value="PROTEIN NYNRIN-LIKE"/>
    <property type="match status" value="1"/>
</dbReference>
<dbReference type="GO" id="GO:0016787">
    <property type="term" value="F:hydrolase activity"/>
    <property type="evidence" value="ECO:0007669"/>
    <property type="project" value="UniProtKB-KW"/>
</dbReference>
<dbReference type="CDD" id="cd09274">
    <property type="entry name" value="RNase_HI_RT_Ty3"/>
    <property type="match status" value="1"/>
</dbReference>
<dbReference type="OrthoDB" id="6342757at2759"/>
<dbReference type="GO" id="GO:0003964">
    <property type="term" value="F:RNA-directed DNA polymerase activity"/>
    <property type="evidence" value="ECO:0007669"/>
    <property type="project" value="UniProtKB-KW"/>
</dbReference>
<keyword evidence="4" id="KW-0255">Endonuclease</keyword>
<dbReference type="SUPFAM" id="SSF56672">
    <property type="entry name" value="DNA/RNA polymerases"/>
    <property type="match status" value="1"/>
</dbReference>
<keyword evidence="1" id="KW-0808">Transferase</keyword>
<protein>
    <submittedName>
        <fullName evidence="8">(salmon louse) hypothetical protein</fullName>
    </submittedName>
</protein>
<dbReference type="InterPro" id="IPR050951">
    <property type="entry name" value="Retrovirus_Pol_polyprotein"/>
</dbReference>
<reference evidence="8" key="1">
    <citation type="submission" date="2021-02" db="EMBL/GenBank/DDBJ databases">
        <authorList>
            <person name="Bekaert M."/>
        </authorList>
    </citation>
    <scope>NUCLEOTIDE SEQUENCE</scope>
    <source>
        <strain evidence="8">IoA-00</strain>
    </source>
</reference>